<dbReference type="PANTHER" id="PTHR34039:SF1">
    <property type="entry name" value="UPF0102 PROTEIN YRAN"/>
    <property type="match status" value="1"/>
</dbReference>
<dbReference type="InterPro" id="IPR011335">
    <property type="entry name" value="Restrct_endonuc-II-like"/>
</dbReference>
<organism evidence="3 4">
    <name type="scientific">Candidatus Lachnoclostridium stercorigallinarum</name>
    <dbReference type="NCBI Taxonomy" id="2838634"/>
    <lineage>
        <taxon>Bacteria</taxon>
        <taxon>Bacillati</taxon>
        <taxon>Bacillota</taxon>
        <taxon>Clostridia</taxon>
        <taxon>Lachnospirales</taxon>
        <taxon>Lachnospiraceae</taxon>
    </lineage>
</organism>
<dbReference type="Gene3D" id="3.40.1350.10">
    <property type="match status" value="1"/>
</dbReference>
<name>A0A9D2K5B1_9FIRM</name>
<dbReference type="HAMAP" id="MF_00048">
    <property type="entry name" value="UPF0102"/>
    <property type="match status" value="1"/>
</dbReference>
<dbReference type="PANTHER" id="PTHR34039">
    <property type="entry name" value="UPF0102 PROTEIN YRAN"/>
    <property type="match status" value="1"/>
</dbReference>
<protein>
    <recommendedName>
        <fullName evidence="2">UPF0102 protein IAA17_07930</fullName>
    </recommendedName>
</protein>
<dbReference type="InterPro" id="IPR011856">
    <property type="entry name" value="tRNA_endonuc-like_dom_sf"/>
</dbReference>
<gene>
    <name evidence="3" type="ORF">IAA17_07930</name>
</gene>
<comment type="similarity">
    <text evidence="1 2">Belongs to the UPF0102 family.</text>
</comment>
<dbReference type="SUPFAM" id="SSF52980">
    <property type="entry name" value="Restriction endonuclease-like"/>
    <property type="match status" value="1"/>
</dbReference>
<dbReference type="Proteomes" id="UP000824101">
    <property type="component" value="Unassembled WGS sequence"/>
</dbReference>
<dbReference type="CDD" id="cd20736">
    <property type="entry name" value="PoNe_Nuclease"/>
    <property type="match status" value="1"/>
</dbReference>
<evidence type="ECO:0000313" key="3">
    <source>
        <dbReference type="EMBL" id="HIZ79700.1"/>
    </source>
</evidence>
<dbReference type="NCBIfam" id="TIGR00252">
    <property type="entry name" value="YraN family protein"/>
    <property type="match status" value="1"/>
</dbReference>
<dbReference type="NCBIfam" id="NF009150">
    <property type="entry name" value="PRK12497.1-3"/>
    <property type="match status" value="1"/>
</dbReference>
<dbReference type="AlphaFoldDB" id="A0A9D2K5B1"/>
<comment type="caution">
    <text evidence="3">The sequence shown here is derived from an EMBL/GenBank/DDBJ whole genome shotgun (WGS) entry which is preliminary data.</text>
</comment>
<sequence>MNKRREGGIRERLAAAYLAEKGLEILEYNYRTARGEIDLIARESDTLVFVEVKYRRDARMGYPQEAVTPAKQRKIRQVAAAYLAEKGGSGGLACRFDVVAVLGEEITWIPGAF</sequence>
<evidence type="ECO:0000256" key="2">
    <source>
        <dbReference type="HAMAP-Rule" id="MF_00048"/>
    </source>
</evidence>
<evidence type="ECO:0000313" key="4">
    <source>
        <dbReference type="Proteomes" id="UP000824101"/>
    </source>
</evidence>
<reference evidence="3" key="1">
    <citation type="journal article" date="2021" name="PeerJ">
        <title>Extensive microbial diversity within the chicken gut microbiome revealed by metagenomics and culture.</title>
        <authorList>
            <person name="Gilroy R."/>
            <person name="Ravi A."/>
            <person name="Getino M."/>
            <person name="Pursley I."/>
            <person name="Horton D.L."/>
            <person name="Alikhan N.F."/>
            <person name="Baker D."/>
            <person name="Gharbi K."/>
            <person name="Hall N."/>
            <person name="Watson M."/>
            <person name="Adriaenssens E.M."/>
            <person name="Foster-Nyarko E."/>
            <person name="Jarju S."/>
            <person name="Secka A."/>
            <person name="Antonio M."/>
            <person name="Oren A."/>
            <person name="Chaudhuri R.R."/>
            <person name="La Ragione R."/>
            <person name="Hildebrand F."/>
            <person name="Pallen M.J."/>
        </authorList>
    </citation>
    <scope>NUCLEOTIDE SEQUENCE</scope>
    <source>
        <strain evidence="3">ChiBcec1-1093</strain>
    </source>
</reference>
<proteinExistence type="inferred from homology"/>
<dbReference type="NCBIfam" id="NF009154">
    <property type="entry name" value="PRK12497.3-3"/>
    <property type="match status" value="1"/>
</dbReference>
<dbReference type="InterPro" id="IPR003509">
    <property type="entry name" value="UPF0102_YraN-like"/>
</dbReference>
<evidence type="ECO:0000256" key="1">
    <source>
        <dbReference type="ARBA" id="ARBA00006738"/>
    </source>
</evidence>
<accession>A0A9D2K5B1</accession>
<dbReference type="Pfam" id="PF02021">
    <property type="entry name" value="UPF0102"/>
    <property type="match status" value="1"/>
</dbReference>
<dbReference type="GO" id="GO:0003676">
    <property type="term" value="F:nucleic acid binding"/>
    <property type="evidence" value="ECO:0007669"/>
    <property type="project" value="InterPro"/>
</dbReference>
<dbReference type="EMBL" id="DXBC01000122">
    <property type="protein sequence ID" value="HIZ79700.1"/>
    <property type="molecule type" value="Genomic_DNA"/>
</dbReference>
<reference evidence="3" key="2">
    <citation type="submission" date="2021-04" db="EMBL/GenBank/DDBJ databases">
        <authorList>
            <person name="Gilroy R."/>
        </authorList>
    </citation>
    <scope>NUCLEOTIDE SEQUENCE</scope>
    <source>
        <strain evidence="3">ChiBcec1-1093</strain>
    </source>
</reference>